<feature type="signal peptide" evidence="2">
    <location>
        <begin position="1"/>
        <end position="25"/>
    </location>
</feature>
<evidence type="ECO:0000313" key="4">
    <source>
        <dbReference type="EMBL" id="SEQ83994.1"/>
    </source>
</evidence>
<proteinExistence type="predicted"/>
<keyword evidence="2" id="KW-0732">Signal</keyword>
<keyword evidence="5" id="KW-1185">Reference proteome</keyword>
<evidence type="ECO:0000313" key="5">
    <source>
        <dbReference type="Proteomes" id="UP000242515"/>
    </source>
</evidence>
<dbReference type="PANTHER" id="PTHR14239">
    <property type="entry name" value="DUDULIN-RELATED"/>
    <property type="match status" value="1"/>
</dbReference>
<feature type="chain" id="PRO_5017268745" description="Pyrroline-5-carboxylate reductase catalytic N-terminal domain-containing protein" evidence="2">
    <location>
        <begin position="26"/>
        <end position="241"/>
    </location>
</feature>
<dbReference type="InterPro" id="IPR028939">
    <property type="entry name" value="P5C_Rdtase_cat_N"/>
</dbReference>
<reference evidence="5" key="1">
    <citation type="submission" date="2016-10" db="EMBL/GenBank/DDBJ databases">
        <authorList>
            <person name="Varghese N."/>
            <person name="Submissions S."/>
        </authorList>
    </citation>
    <scope>NUCLEOTIDE SEQUENCE [LARGE SCALE GENOMIC DNA]</scope>
    <source>
        <strain evidence="5">8N4</strain>
    </source>
</reference>
<accession>A0A1H9JAT8</accession>
<gene>
    <name evidence="4" type="ORF">SAMN05216522_10798</name>
</gene>
<dbReference type="RefSeq" id="WP_092676217.1">
    <property type="nucleotide sequence ID" value="NZ_FOGC01000007.1"/>
</dbReference>
<name>A0A1H9JAT8_9GAMM</name>
<dbReference type="PANTHER" id="PTHR14239:SF10">
    <property type="entry name" value="REDUCTASE"/>
    <property type="match status" value="1"/>
</dbReference>
<dbReference type="AlphaFoldDB" id="A0A1H9JAT8"/>
<dbReference type="Gene3D" id="3.40.50.720">
    <property type="entry name" value="NAD(P)-binding Rossmann-like Domain"/>
    <property type="match status" value="1"/>
</dbReference>
<evidence type="ECO:0000256" key="1">
    <source>
        <dbReference type="ARBA" id="ARBA00023002"/>
    </source>
</evidence>
<dbReference type="OrthoDB" id="1523398at2"/>
<dbReference type="Pfam" id="PF03807">
    <property type="entry name" value="F420_oxidored"/>
    <property type="match status" value="1"/>
</dbReference>
<dbReference type="InterPro" id="IPR036291">
    <property type="entry name" value="NAD(P)-bd_dom_sf"/>
</dbReference>
<evidence type="ECO:0000259" key="3">
    <source>
        <dbReference type="Pfam" id="PF03807"/>
    </source>
</evidence>
<dbReference type="SUPFAM" id="SSF51735">
    <property type="entry name" value="NAD(P)-binding Rossmann-fold domains"/>
    <property type="match status" value="1"/>
</dbReference>
<dbReference type="InterPro" id="IPR051267">
    <property type="entry name" value="STEAP_metalloreductase"/>
</dbReference>
<dbReference type="GO" id="GO:0016491">
    <property type="term" value="F:oxidoreductase activity"/>
    <property type="evidence" value="ECO:0007669"/>
    <property type="project" value="UniProtKB-KW"/>
</dbReference>
<dbReference type="STRING" id="988801.SAMN05216522_10798"/>
<dbReference type="Proteomes" id="UP000242515">
    <property type="component" value="Unassembled WGS sequence"/>
</dbReference>
<evidence type="ECO:0000256" key="2">
    <source>
        <dbReference type="SAM" id="SignalP"/>
    </source>
</evidence>
<keyword evidence="1" id="KW-0560">Oxidoreductase</keyword>
<organism evidence="4 5">
    <name type="scientific">Rosenbergiella nectarea</name>
    <dbReference type="NCBI Taxonomy" id="988801"/>
    <lineage>
        <taxon>Bacteria</taxon>
        <taxon>Pseudomonadati</taxon>
        <taxon>Pseudomonadota</taxon>
        <taxon>Gammaproteobacteria</taxon>
        <taxon>Enterobacterales</taxon>
        <taxon>Erwiniaceae</taxon>
        <taxon>Rosenbergiella</taxon>
    </lineage>
</organism>
<sequence length="241" mass="24791">MSVKKLTAFASLLLATTLGGHTALAATSSSAHEIHNIGIVWAGNMGETLGKLWADAGYHVMLASRHPDSLHSTANEIGHGTKVGTAEQASQFGDVVVMAVPYGALPQLGQSLHQQLAGKTVIDVSNPYPGRDGATAAKALSLGSGKASAQYLSGAHVVRAFNSLAATAITSNAHHSPLIAVPYAGDNPKALAQAKTLIQQAGFAPVKTGNLATATRFQPGSSLFLQVLDEKALRAQLADAR</sequence>
<protein>
    <recommendedName>
        <fullName evidence="3">Pyrroline-5-carboxylate reductase catalytic N-terminal domain-containing protein</fullName>
    </recommendedName>
</protein>
<feature type="domain" description="Pyrroline-5-carboxylate reductase catalytic N-terminal" evidence="3">
    <location>
        <begin position="37"/>
        <end position="127"/>
    </location>
</feature>
<dbReference type="EMBL" id="FOGC01000007">
    <property type="protein sequence ID" value="SEQ83994.1"/>
    <property type="molecule type" value="Genomic_DNA"/>
</dbReference>